<reference evidence="10 11" key="1">
    <citation type="submission" date="2020-02" db="EMBL/GenBank/DDBJ databases">
        <title>Whole genome PO2S7.</title>
        <authorList>
            <person name="Singha K.M."/>
        </authorList>
    </citation>
    <scope>NUCLEOTIDE SEQUENCE [LARGE SCALE GENOMIC DNA]</scope>
    <source>
        <strain evidence="10 11">PO2S7</strain>
    </source>
</reference>
<sequence>MDAQFLKATDFITKTVAFDFSDARYAEKPLHICYGIDQNFLFGCGISIASILLNNTDSNFVFHIYIDVINDEQIVKIRELAERYYSRIEIHTINCDRLLSFPTTKNWSIATYFRFIIGDSFIGREERIIYMDADIMCQGSIRELFSLNIDDKVAAVVPERDTTWWKKRADSLGCSALEKGYFNAGFLLLNISAWAKENVSAKALAILSDDLMVKKLSYLDQDILNIILAGKVEFLDIKYNTQFSLNYELKDNVVSSINDNTIFIHYIGPTKPWHAWAQYPRAQAFILAKEQSPWKNSELIQATNANYARYCAKHYFKQGRVIGGIKAYLSYFYLKLMG</sequence>
<dbReference type="InterPro" id="IPR029044">
    <property type="entry name" value="Nucleotide-diphossugar_trans"/>
</dbReference>
<keyword evidence="4 10" id="KW-0328">Glycosyltransferase</keyword>
<dbReference type="PANTHER" id="PTHR13778:SF47">
    <property type="entry name" value="LIPOPOLYSACCHARIDE 1,3-GALACTOSYLTRANSFERASE"/>
    <property type="match status" value="1"/>
</dbReference>
<comment type="similarity">
    <text evidence="3">Belongs to the glycosyltransferase 8 family.</text>
</comment>
<dbReference type="EC" id="2.4.1.44" evidence="10"/>
<evidence type="ECO:0000256" key="3">
    <source>
        <dbReference type="ARBA" id="ARBA00006351"/>
    </source>
</evidence>
<dbReference type="Pfam" id="PF01501">
    <property type="entry name" value="Glyco_transf_8"/>
    <property type="match status" value="1"/>
</dbReference>
<evidence type="ECO:0000256" key="8">
    <source>
        <dbReference type="ARBA" id="ARBA00022985"/>
    </source>
</evidence>
<keyword evidence="8" id="KW-0448">Lipopolysaccharide biosynthesis</keyword>
<evidence type="ECO:0000256" key="5">
    <source>
        <dbReference type="ARBA" id="ARBA00022679"/>
    </source>
</evidence>
<keyword evidence="6" id="KW-0479">Metal-binding</keyword>
<keyword evidence="11" id="KW-1185">Reference proteome</keyword>
<evidence type="ECO:0000313" key="11">
    <source>
        <dbReference type="Proteomes" id="UP000503580"/>
    </source>
</evidence>
<dbReference type="EMBL" id="CP050321">
    <property type="protein sequence ID" value="QIR25484.1"/>
    <property type="molecule type" value="Genomic_DNA"/>
</dbReference>
<proteinExistence type="inferred from homology"/>
<evidence type="ECO:0000256" key="1">
    <source>
        <dbReference type="ARBA" id="ARBA00001946"/>
    </source>
</evidence>
<evidence type="ECO:0000256" key="2">
    <source>
        <dbReference type="ARBA" id="ARBA00004713"/>
    </source>
</evidence>
<dbReference type="InterPro" id="IPR013645">
    <property type="entry name" value="Glyco_transf_8N"/>
</dbReference>
<evidence type="ECO:0000259" key="9">
    <source>
        <dbReference type="Pfam" id="PF08437"/>
    </source>
</evidence>
<dbReference type="RefSeq" id="WP_167574811.1">
    <property type="nucleotide sequence ID" value="NZ_CP050321.1"/>
</dbReference>
<dbReference type="NCBIfam" id="NF011718">
    <property type="entry name" value="PRK15171.1"/>
    <property type="match status" value="1"/>
</dbReference>
<evidence type="ECO:0000256" key="7">
    <source>
        <dbReference type="ARBA" id="ARBA00022842"/>
    </source>
</evidence>
<dbReference type="GO" id="GO:0008918">
    <property type="term" value="F:lipopolysaccharide 3-alpha-galactosyltransferase activity"/>
    <property type="evidence" value="ECO:0007669"/>
    <property type="project" value="UniProtKB-EC"/>
</dbReference>
<dbReference type="Gene3D" id="3.90.550.10">
    <property type="entry name" value="Spore Coat Polysaccharide Biosynthesis Protein SpsA, Chain A"/>
    <property type="match status" value="1"/>
</dbReference>
<dbReference type="AlphaFoldDB" id="A0A6G9REX8"/>
<evidence type="ECO:0000256" key="6">
    <source>
        <dbReference type="ARBA" id="ARBA00022723"/>
    </source>
</evidence>
<name>A0A6G9REX8_9ENTR</name>
<dbReference type="Pfam" id="PF08437">
    <property type="entry name" value="Glyco_transf_8C"/>
    <property type="match status" value="1"/>
</dbReference>
<keyword evidence="7" id="KW-0460">Magnesium</keyword>
<dbReference type="GO" id="GO:0046872">
    <property type="term" value="F:metal ion binding"/>
    <property type="evidence" value="ECO:0007669"/>
    <property type="project" value="UniProtKB-KW"/>
</dbReference>
<evidence type="ECO:0000313" key="10">
    <source>
        <dbReference type="EMBL" id="QIR25484.1"/>
    </source>
</evidence>
<protein>
    <submittedName>
        <fullName evidence="10">Lipopolysaccharide 3-alpha-galactosyltransferase</fullName>
        <ecNumber evidence="10">2.4.1.44</ecNumber>
    </submittedName>
</protein>
<dbReference type="InterPro" id="IPR002495">
    <property type="entry name" value="Glyco_trans_8"/>
</dbReference>
<accession>A0A6G9REX8</accession>
<dbReference type="InterPro" id="IPR050748">
    <property type="entry name" value="Glycosyltrans_8_dom-fam"/>
</dbReference>
<evidence type="ECO:0000256" key="4">
    <source>
        <dbReference type="ARBA" id="ARBA00022676"/>
    </source>
</evidence>
<keyword evidence="5 10" id="KW-0808">Transferase</keyword>
<dbReference type="Proteomes" id="UP000503580">
    <property type="component" value="Chromosome"/>
</dbReference>
<gene>
    <name evidence="10" type="primary">waaO</name>
    <name evidence="10" type="synonym">rfaI</name>
    <name evidence="10" type="ORF">GY169_01165</name>
</gene>
<dbReference type="CDD" id="cd04194">
    <property type="entry name" value="GT8_A4GalT_like"/>
    <property type="match status" value="1"/>
</dbReference>
<dbReference type="PANTHER" id="PTHR13778">
    <property type="entry name" value="GLYCOSYLTRANSFERASE 8 DOMAIN-CONTAINING PROTEIN"/>
    <property type="match status" value="1"/>
</dbReference>
<comment type="pathway">
    <text evidence="2">Bacterial outer membrane biogenesis; LPS core biosynthesis.</text>
</comment>
<feature type="domain" description="Glycosyl transferase family 8 C-terminal" evidence="9">
    <location>
        <begin position="279"/>
        <end position="335"/>
    </location>
</feature>
<dbReference type="SUPFAM" id="SSF53448">
    <property type="entry name" value="Nucleotide-diphospho-sugar transferases"/>
    <property type="match status" value="1"/>
</dbReference>
<organism evidence="10 11">
    <name type="scientific">Kluyvera genomosp. 3</name>
    <dbReference type="NCBI Taxonomy" id="2774055"/>
    <lineage>
        <taxon>Bacteria</taxon>
        <taxon>Pseudomonadati</taxon>
        <taxon>Pseudomonadota</taxon>
        <taxon>Gammaproteobacteria</taxon>
        <taxon>Enterobacterales</taxon>
        <taxon>Enterobacteriaceae</taxon>
        <taxon>Kluyvera</taxon>
    </lineage>
</organism>
<comment type="cofactor">
    <cofactor evidence="1">
        <name>Mg(2+)</name>
        <dbReference type="ChEBI" id="CHEBI:18420"/>
    </cofactor>
</comment>
<dbReference type="KEGG" id="kgn:GY169_01165"/>